<protein>
    <submittedName>
        <fullName evidence="1">Uncharacterized protein</fullName>
    </submittedName>
</protein>
<dbReference type="RefSeq" id="WP_188559078.1">
    <property type="nucleotide sequence ID" value="NZ_BMGS01000009.1"/>
</dbReference>
<evidence type="ECO:0000313" key="1">
    <source>
        <dbReference type="EMBL" id="GGG55165.1"/>
    </source>
</evidence>
<evidence type="ECO:0000313" key="2">
    <source>
        <dbReference type="Proteomes" id="UP000601361"/>
    </source>
</evidence>
<gene>
    <name evidence="1" type="ORF">GCM10011378_34180</name>
</gene>
<organism evidence="1 2">
    <name type="scientific">Hymenobacter glacieicola</name>
    <dbReference type="NCBI Taxonomy" id="1562124"/>
    <lineage>
        <taxon>Bacteria</taxon>
        <taxon>Pseudomonadati</taxon>
        <taxon>Bacteroidota</taxon>
        <taxon>Cytophagia</taxon>
        <taxon>Cytophagales</taxon>
        <taxon>Hymenobacteraceae</taxon>
        <taxon>Hymenobacter</taxon>
    </lineage>
</organism>
<comment type="caution">
    <text evidence="1">The sequence shown here is derived from an EMBL/GenBank/DDBJ whole genome shotgun (WGS) entry which is preliminary data.</text>
</comment>
<accession>A0ABQ1X1E1</accession>
<keyword evidence="2" id="KW-1185">Reference proteome</keyword>
<dbReference type="EMBL" id="BMGS01000009">
    <property type="protein sequence ID" value="GGG55165.1"/>
    <property type="molecule type" value="Genomic_DNA"/>
</dbReference>
<reference evidence="2" key="1">
    <citation type="journal article" date="2019" name="Int. J. Syst. Evol. Microbiol.">
        <title>The Global Catalogue of Microorganisms (GCM) 10K type strain sequencing project: providing services to taxonomists for standard genome sequencing and annotation.</title>
        <authorList>
            <consortium name="The Broad Institute Genomics Platform"/>
            <consortium name="The Broad Institute Genome Sequencing Center for Infectious Disease"/>
            <person name="Wu L."/>
            <person name="Ma J."/>
        </authorList>
    </citation>
    <scope>NUCLEOTIDE SEQUENCE [LARGE SCALE GENOMIC DNA]</scope>
    <source>
        <strain evidence="2">CGMCC 1.12990</strain>
    </source>
</reference>
<dbReference type="Proteomes" id="UP000601361">
    <property type="component" value="Unassembled WGS sequence"/>
</dbReference>
<proteinExistence type="predicted"/>
<name>A0ABQ1X1E1_9BACT</name>
<sequence>MFLTQGTTFHRFMLRQSLAADGLQHLALFSSNGLVAHWLLVPDPALQGVGPQPHLLLTEAPTGLALPTTELDAGSCRPVVSAAGHQPLHYLCLHFGGSYLRGQFAALHLQPNSPTWLFGPVPQVPAQRRPGREIASSRPVARHF</sequence>